<reference evidence="2 3" key="1">
    <citation type="journal article" date="2023" name="Plants (Basel)">
        <title>Bridging the Gap: Combining Genomics and Transcriptomics Approaches to Understand Stylosanthes scabra, an Orphan Legume from the Brazilian Caatinga.</title>
        <authorList>
            <person name="Ferreira-Neto J.R.C."/>
            <person name="da Silva M.D."/>
            <person name="Binneck E."/>
            <person name="de Melo N.F."/>
            <person name="da Silva R.H."/>
            <person name="de Melo A.L.T.M."/>
            <person name="Pandolfi V."/>
            <person name="Bustamante F.O."/>
            <person name="Brasileiro-Vidal A.C."/>
            <person name="Benko-Iseppon A.M."/>
        </authorList>
    </citation>
    <scope>NUCLEOTIDE SEQUENCE [LARGE SCALE GENOMIC DNA]</scope>
    <source>
        <tissue evidence="2">Leaves</tissue>
    </source>
</reference>
<feature type="compositionally biased region" description="Polar residues" evidence="1">
    <location>
        <begin position="58"/>
        <end position="70"/>
    </location>
</feature>
<keyword evidence="3" id="KW-1185">Reference proteome</keyword>
<gene>
    <name evidence="2" type="ORF">PIB30_007387</name>
</gene>
<protein>
    <submittedName>
        <fullName evidence="2">Uncharacterized protein</fullName>
    </submittedName>
</protein>
<dbReference type="EMBL" id="JASCZI010271876">
    <property type="protein sequence ID" value="MED6216409.1"/>
    <property type="molecule type" value="Genomic_DNA"/>
</dbReference>
<organism evidence="2 3">
    <name type="scientific">Stylosanthes scabra</name>
    <dbReference type="NCBI Taxonomy" id="79078"/>
    <lineage>
        <taxon>Eukaryota</taxon>
        <taxon>Viridiplantae</taxon>
        <taxon>Streptophyta</taxon>
        <taxon>Embryophyta</taxon>
        <taxon>Tracheophyta</taxon>
        <taxon>Spermatophyta</taxon>
        <taxon>Magnoliopsida</taxon>
        <taxon>eudicotyledons</taxon>
        <taxon>Gunneridae</taxon>
        <taxon>Pentapetalae</taxon>
        <taxon>rosids</taxon>
        <taxon>fabids</taxon>
        <taxon>Fabales</taxon>
        <taxon>Fabaceae</taxon>
        <taxon>Papilionoideae</taxon>
        <taxon>50 kb inversion clade</taxon>
        <taxon>dalbergioids sensu lato</taxon>
        <taxon>Dalbergieae</taxon>
        <taxon>Pterocarpus clade</taxon>
        <taxon>Stylosanthes</taxon>
    </lineage>
</organism>
<sequence length="417" mass="47894">MTRSETLVRVERKSKRKNDSVPAPVPVQGVHDPNSEKRKNVEGHRIQSRRTRNRRSSPTYSNAESANQFLQDDEELHQQQHNQPPEEEGRQPQPPPKQPQAQQPPQEEVPQKQQQQQQQHQDKIIDISSGFELEPEPERETEPIPLRVLVPKVEVDLVASPREMLLTDTLLRLRNDEQPNKEDDNGPALQQQQEEEPQQQQQEQQGEEEEGQQQQQQQKEEQPSQSIVEVVYVFLSEMFILISASTTLVNSLRFFIFISVSSIHQNPFRLMCSHAIPATQEVIEINSDEEDPQPRPIKMLIPKVEKCVVSSPASTLITNVLMSMAEDTAIEPQHEEESQPDPSMPSFSLNLDNPTPQADEQPPPPKALEVEEEFPLIARTMAVIKSLDEQVMMRFLTIISCLKRYPHQHFFHIFASD</sequence>
<comment type="caution">
    <text evidence="2">The sequence shown here is derived from an EMBL/GenBank/DDBJ whole genome shotgun (WGS) entry which is preliminary data.</text>
</comment>
<proteinExistence type="predicted"/>
<feature type="region of interest" description="Disordered" evidence="1">
    <location>
        <begin position="177"/>
        <end position="221"/>
    </location>
</feature>
<feature type="compositionally biased region" description="Basic and acidic residues" evidence="1">
    <location>
        <begin position="1"/>
        <end position="11"/>
    </location>
</feature>
<evidence type="ECO:0000256" key="1">
    <source>
        <dbReference type="SAM" id="MobiDB-lite"/>
    </source>
</evidence>
<feature type="compositionally biased region" description="Basic and acidic residues" evidence="1">
    <location>
        <begin position="33"/>
        <end position="45"/>
    </location>
</feature>
<accession>A0ABU6Z1M5</accession>
<feature type="region of interest" description="Disordered" evidence="1">
    <location>
        <begin position="1"/>
        <end position="140"/>
    </location>
</feature>
<feature type="region of interest" description="Disordered" evidence="1">
    <location>
        <begin position="330"/>
        <end position="366"/>
    </location>
</feature>
<dbReference type="Proteomes" id="UP001341840">
    <property type="component" value="Unassembled WGS sequence"/>
</dbReference>
<feature type="compositionally biased region" description="Basic residues" evidence="1">
    <location>
        <begin position="46"/>
        <end position="55"/>
    </location>
</feature>
<evidence type="ECO:0000313" key="3">
    <source>
        <dbReference type="Proteomes" id="UP001341840"/>
    </source>
</evidence>
<evidence type="ECO:0000313" key="2">
    <source>
        <dbReference type="EMBL" id="MED6216409.1"/>
    </source>
</evidence>
<feature type="compositionally biased region" description="Low complexity" evidence="1">
    <location>
        <begin position="99"/>
        <end position="119"/>
    </location>
</feature>
<name>A0ABU6Z1M5_9FABA</name>